<evidence type="ECO:0000256" key="12">
    <source>
        <dbReference type="PIRSR" id="PIRSR006118-2"/>
    </source>
</evidence>
<accession>A0A1M5R6G7</accession>
<dbReference type="STRING" id="490188.SAMN04488068_2913"/>
<sequence length="178" mass="19209">MLTLEQVQLRAAKIRCVIFDIDGVMTDCKLYLGPDGFEIKAVSVRDGLGIKNLQRAGIEVAVISGRPSEAMQRRLEHLGVPHIVLATENKLPAYEALLQRLGLSDDECAMMGDDTPDLPLMRRVGLALTVADAHRTAMQAAHWVSAFRGGEGAVREASDLILDAQGRSDATLSVDMAG</sequence>
<dbReference type="NCBIfam" id="TIGR01662">
    <property type="entry name" value="HAD-SF-IIIA"/>
    <property type="match status" value="1"/>
</dbReference>
<dbReference type="GO" id="GO:0046872">
    <property type="term" value="F:metal ion binding"/>
    <property type="evidence" value="ECO:0007669"/>
    <property type="project" value="UniProtKB-UniRule"/>
</dbReference>
<dbReference type="InterPro" id="IPR006549">
    <property type="entry name" value="HAD-SF_hydro_IIIA"/>
</dbReference>
<evidence type="ECO:0000256" key="2">
    <source>
        <dbReference type="ARBA" id="ARBA00001946"/>
    </source>
</evidence>
<keyword evidence="7 11" id="KW-0479">Metal-binding</keyword>
<dbReference type="Gene3D" id="3.40.50.1000">
    <property type="entry name" value="HAD superfamily/HAD-like"/>
    <property type="match status" value="1"/>
</dbReference>
<dbReference type="PIRSF" id="PIRSF006118">
    <property type="entry name" value="KDO8-P_Ptase"/>
    <property type="match status" value="1"/>
</dbReference>
<evidence type="ECO:0000256" key="8">
    <source>
        <dbReference type="ARBA" id="ARBA00022801"/>
    </source>
</evidence>
<dbReference type="SUPFAM" id="SSF56784">
    <property type="entry name" value="HAD-like"/>
    <property type="match status" value="1"/>
</dbReference>
<evidence type="ECO:0000256" key="4">
    <source>
        <dbReference type="ARBA" id="ARBA00011881"/>
    </source>
</evidence>
<evidence type="ECO:0000256" key="7">
    <source>
        <dbReference type="ARBA" id="ARBA00022723"/>
    </source>
</evidence>
<evidence type="ECO:0000256" key="11">
    <source>
        <dbReference type="PIRNR" id="PIRNR006118"/>
    </source>
</evidence>
<dbReference type="GO" id="GO:0008781">
    <property type="term" value="F:N-acylneuraminate cytidylyltransferase activity"/>
    <property type="evidence" value="ECO:0007669"/>
    <property type="project" value="TreeGrafter"/>
</dbReference>
<comment type="similarity">
    <text evidence="3 11">Belongs to the KdsC family.</text>
</comment>
<evidence type="ECO:0000256" key="3">
    <source>
        <dbReference type="ARBA" id="ARBA00005893"/>
    </source>
</evidence>
<evidence type="ECO:0000313" key="13">
    <source>
        <dbReference type="EMBL" id="SHH21620.1"/>
    </source>
</evidence>
<dbReference type="InterPro" id="IPR050793">
    <property type="entry name" value="CMP-NeuNAc_synthase"/>
</dbReference>
<comment type="subunit">
    <text evidence="4 11">Homotetramer.</text>
</comment>
<dbReference type="Proteomes" id="UP000199758">
    <property type="component" value="Unassembled WGS sequence"/>
</dbReference>
<keyword evidence="8 11" id="KW-0378">Hydrolase</keyword>
<comment type="function">
    <text evidence="11">Catalyzes the hydrolysis of 3-deoxy-D-manno-octulosonate 8-phosphate (KDO 8-P) to 3-deoxy-D-manno-octulosonate (KDO) and inorganic phosphate.</text>
</comment>
<dbReference type="InterPro" id="IPR023214">
    <property type="entry name" value="HAD_sf"/>
</dbReference>
<dbReference type="CDD" id="cd01630">
    <property type="entry name" value="HAD_KDO-like"/>
    <property type="match status" value="1"/>
</dbReference>
<evidence type="ECO:0000256" key="5">
    <source>
        <dbReference type="ARBA" id="ARBA00013066"/>
    </source>
</evidence>
<dbReference type="GO" id="GO:0019143">
    <property type="term" value="F:3-deoxy-manno-octulosonate-8-phosphatase activity"/>
    <property type="evidence" value="ECO:0007669"/>
    <property type="project" value="UniProtKB-UniRule"/>
</dbReference>
<dbReference type="FunFam" id="3.40.50.1000:FF:000029">
    <property type="entry name" value="3-deoxy-D-manno-octulosonate 8-phosphate phosphatase KdsC"/>
    <property type="match status" value="1"/>
</dbReference>
<dbReference type="InterPro" id="IPR036412">
    <property type="entry name" value="HAD-like_sf"/>
</dbReference>
<dbReference type="EMBL" id="FQWZ01000007">
    <property type="protein sequence ID" value="SHH21620.1"/>
    <property type="molecule type" value="Genomic_DNA"/>
</dbReference>
<dbReference type="OrthoDB" id="9805604at2"/>
<evidence type="ECO:0000256" key="10">
    <source>
        <dbReference type="ARBA" id="ARBA00031051"/>
    </source>
</evidence>
<dbReference type="InterPro" id="IPR010023">
    <property type="entry name" value="KdsC_fam"/>
</dbReference>
<keyword evidence="11" id="KW-0448">Lipopolysaccharide biosynthesis</keyword>
<evidence type="ECO:0000256" key="1">
    <source>
        <dbReference type="ARBA" id="ARBA00000898"/>
    </source>
</evidence>
<dbReference type="SFLD" id="SFLDG01136">
    <property type="entry name" value="C1.6:_Phosphoserine_Phosphatas"/>
    <property type="match status" value="1"/>
</dbReference>
<evidence type="ECO:0000256" key="9">
    <source>
        <dbReference type="ARBA" id="ARBA00022842"/>
    </source>
</evidence>
<organism evidence="13 14">
    <name type="scientific">Hydrocarboniphaga daqingensis</name>
    <dbReference type="NCBI Taxonomy" id="490188"/>
    <lineage>
        <taxon>Bacteria</taxon>
        <taxon>Pseudomonadati</taxon>
        <taxon>Pseudomonadota</taxon>
        <taxon>Gammaproteobacteria</taxon>
        <taxon>Nevskiales</taxon>
        <taxon>Nevskiaceae</taxon>
        <taxon>Hydrocarboniphaga</taxon>
    </lineage>
</organism>
<dbReference type="PANTHER" id="PTHR21485:SF3">
    <property type="entry name" value="N-ACYLNEURAMINATE CYTIDYLYLTRANSFERASE"/>
    <property type="match status" value="1"/>
</dbReference>
<dbReference type="EC" id="3.1.3.45" evidence="5 11"/>
<comment type="cofactor">
    <cofactor evidence="2 11 12">
        <name>Mg(2+)</name>
        <dbReference type="ChEBI" id="CHEBI:18420"/>
    </cofactor>
</comment>
<dbReference type="PANTHER" id="PTHR21485">
    <property type="entry name" value="HAD SUPERFAMILY MEMBERS CMAS AND KDSC"/>
    <property type="match status" value="1"/>
</dbReference>
<dbReference type="RefSeq" id="WP_084083457.1">
    <property type="nucleotide sequence ID" value="NZ_FQWZ01000007.1"/>
</dbReference>
<keyword evidence="14" id="KW-1185">Reference proteome</keyword>
<dbReference type="AlphaFoldDB" id="A0A1M5R6G7"/>
<dbReference type="Pfam" id="PF00702">
    <property type="entry name" value="Hydrolase"/>
    <property type="match status" value="1"/>
</dbReference>
<reference evidence="13 14" key="1">
    <citation type="submission" date="2016-11" db="EMBL/GenBank/DDBJ databases">
        <authorList>
            <person name="Jaros S."/>
            <person name="Januszkiewicz K."/>
            <person name="Wedrychowicz H."/>
        </authorList>
    </citation>
    <scope>NUCLEOTIDE SEQUENCE [LARGE SCALE GENOMIC DNA]</scope>
    <source>
        <strain evidence="13 14">CGMCC 1.7049</strain>
    </source>
</reference>
<dbReference type="SFLD" id="SFLDS00003">
    <property type="entry name" value="Haloacid_Dehalogenase"/>
    <property type="match status" value="1"/>
</dbReference>
<evidence type="ECO:0000313" key="14">
    <source>
        <dbReference type="Proteomes" id="UP000199758"/>
    </source>
</evidence>
<protein>
    <recommendedName>
        <fullName evidence="6 11">3-deoxy-D-manno-octulosonate 8-phosphate phosphatase KdsC</fullName>
        <ecNumber evidence="5 11">3.1.3.45</ecNumber>
    </recommendedName>
    <alternativeName>
        <fullName evidence="10 11">KDO 8-P phosphatase</fullName>
    </alternativeName>
</protein>
<evidence type="ECO:0000256" key="6">
    <source>
        <dbReference type="ARBA" id="ARBA00020092"/>
    </source>
</evidence>
<comment type="catalytic activity">
    <reaction evidence="1 11">
        <text>3-deoxy-alpha-D-manno-2-octulosonate-8-phosphate + H2O = 3-deoxy-alpha-D-manno-oct-2-ulosonate + phosphate</text>
        <dbReference type="Rhea" id="RHEA:11500"/>
        <dbReference type="ChEBI" id="CHEBI:15377"/>
        <dbReference type="ChEBI" id="CHEBI:43474"/>
        <dbReference type="ChEBI" id="CHEBI:85985"/>
        <dbReference type="ChEBI" id="CHEBI:85986"/>
        <dbReference type="EC" id="3.1.3.45"/>
    </reaction>
</comment>
<dbReference type="NCBIfam" id="TIGR01670">
    <property type="entry name" value="KdsC-phosphatas"/>
    <property type="match status" value="1"/>
</dbReference>
<feature type="binding site" evidence="12">
    <location>
        <position position="20"/>
    </location>
    <ligand>
        <name>Mg(2+)</name>
        <dbReference type="ChEBI" id="CHEBI:18420"/>
    </ligand>
</feature>
<feature type="binding site" evidence="12">
    <location>
        <position position="22"/>
    </location>
    <ligand>
        <name>substrate</name>
    </ligand>
</feature>
<dbReference type="SFLD" id="SFLDG01138">
    <property type="entry name" value="C1.6.2:_Deoxy-d-mannose-octulo"/>
    <property type="match status" value="1"/>
</dbReference>
<feature type="binding site" evidence="12">
    <location>
        <position position="113"/>
    </location>
    <ligand>
        <name>Mg(2+)</name>
        <dbReference type="ChEBI" id="CHEBI:18420"/>
    </ligand>
</feature>
<dbReference type="GO" id="GO:0009103">
    <property type="term" value="P:lipopolysaccharide biosynthetic process"/>
    <property type="evidence" value="ECO:0007669"/>
    <property type="project" value="UniProtKB-UniRule"/>
</dbReference>
<proteinExistence type="inferred from homology"/>
<gene>
    <name evidence="13" type="ORF">SAMN04488068_2913</name>
</gene>
<keyword evidence="9 11" id="KW-0460">Magnesium</keyword>
<name>A0A1M5R6G7_9GAMM</name>